<evidence type="ECO:0000313" key="6">
    <source>
        <dbReference type="EMBL" id="JAV88182.1"/>
    </source>
</evidence>
<dbReference type="InterPro" id="IPR050090">
    <property type="entry name" value="Tyrosine_recombinase_XerCD"/>
</dbReference>
<reference evidence="6" key="1">
    <citation type="journal article" date="2016" name="Sci. Rep.">
        <title>Molecular characterization of firefly nuptial gifts: a multi-omics approach sheds light on postcopulatory sexual selection.</title>
        <authorList>
            <person name="Al-Wathiqui N."/>
            <person name="Fallon T.R."/>
            <person name="South A."/>
            <person name="Weng J.K."/>
            <person name="Lewis S.M."/>
        </authorList>
    </citation>
    <scope>NUCLEOTIDE SEQUENCE</scope>
</reference>
<dbReference type="GO" id="GO:0006310">
    <property type="term" value="P:DNA recombination"/>
    <property type="evidence" value="ECO:0007669"/>
    <property type="project" value="UniProtKB-KW"/>
</dbReference>
<dbReference type="Pfam" id="PF00589">
    <property type="entry name" value="Phage_integrase"/>
    <property type="match status" value="1"/>
</dbReference>
<organism evidence="6">
    <name type="scientific">Photinus pyralis</name>
    <name type="common">Common eastern firefly</name>
    <name type="synonym">Lampyris pyralis</name>
    <dbReference type="NCBI Taxonomy" id="7054"/>
    <lineage>
        <taxon>Eukaryota</taxon>
        <taxon>Metazoa</taxon>
        <taxon>Ecdysozoa</taxon>
        <taxon>Arthropoda</taxon>
        <taxon>Hexapoda</taxon>
        <taxon>Insecta</taxon>
        <taxon>Pterygota</taxon>
        <taxon>Neoptera</taxon>
        <taxon>Endopterygota</taxon>
        <taxon>Coleoptera</taxon>
        <taxon>Polyphaga</taxon>
        <taxon>Elateriformia</taxon>
        <taxon>Elateroidea</taxon>
        <taxon>Lampyridae</taxon>
        <taxon>Lampyrinae</taxon>
        <taxon>Photinus</taxon>
    </lineage>
</organism>
<evidence type="ECO:0000256" key="1">
    <source>
        <dbReference type="ARBA" id="ARBA00023125"/>
    </source>
</evidence>
<dbReference type="InterPro" id="IPR002104">
    <property type="entry name" value="Integrase_catalytic"/>
</dbReference>
<dbReference type="PANTHER" id="PTHR30349:SF41">
    <property type="entry name" value="INTEGRASE_RECOMBINASE PROTEIN MJ0367-RELATED"/>
    <property type="match status" value="1"/>
</dbReference>
<dbReference type="GO" id="GO:0015074">
    <property type="term" value="P:DNA integration"/>
    <property type="evidence" value="ECO:0007669"/>
    <property type="project" value="InterPro"/>
</dbReference>
<feature type="compositionally biased region" description="Low complexity" evidence="3">
    <location>
        <begin position="187"/>
        <end position="197"/>
    </location>
</feature>
<feature type="region of interest" description="Disordered" evidence="3">
    <location>
        <begin position="181"/>
        <end position="201"/>
    </location>
</feature>
<dbReference type="InterPro" id="IPR011010">
    <property type="entry name" value="DNA_brk_join_enz"/>
</dbReference>
<dbReference type="CDD" id="cd00397">
    <property type="entry name" value="DNA_BRE_C"/>
    <property type="match status" value="1"/>
</dbReference>
<dbReference type="SUPFAM" id="SSF56349">
    <property type="entry name" value="DNA breaking-rejoining enzymes"/>
    <property type="match status" value="1"/>
</dbReference>
<dbReference type="PANTHER" id="PTHR30349">
    <property type="entry name" value="PHAGE INTEGRASE-RELATED"/>
    <property type="match status" value="1"/>
</dbReference>
<proteinExistence type="predicted"/>
<keyword evidence="1" id="KW-0238">DNA-binding</keyword>
<dbReference type="Gene3D" id="1.10.443.10">
    <property type="entry name" value="Intergrase catalytic core"/>
    <property type="match status" value="1"/>
</dbReference>
<keyword evidence="4" id="KW-0732">Signal</keyword>
<evidence type="ECO:0000256" key="3">
    <source>
        <dbReference type="SAM" id="MobiDB-lite"/>
    </source>
</evidence>
<evidence type="ECO:0000256" key="2">
    <source>
        <dbReference type="ARBA" id="ARBA00023172"/>
    </source>
</evidence>
<dbReference type="GO" id="GO:0003677">
    <property type="term" value="F:DNA binding"/>
    <property type="evidence" value="ECO:0007669"/>
    <property type="project" value="UniProtKB-KW"/>
</dbReference>
<name>A0A1Y1MR64_PHOPY</name>
<evidence type="ECO:0000256" key="4">
    <source>
        <dbReference type="SAM" id="SignalP"/>
    </source>
</evidence>
<dbReference type="AlphaFoldDB" id="A0A1Y1MR64"/>
<dbReference type="EMBL" id="GEZM01023871">
    <property type="protein sequence ID" value="JAV88183.1"/>
    <property type="molecule type" value="Transcribed_RNA"/>
</dbReference>
<feature type="chain" id="PRO_5011907497" description="Tyr recombinase domain-containing protein" evidence="4">
    <location>
        <begin position="17"/>
        <end position="235"/>
    </location>
</feature>
<dbReference type="InterPro" id="IPR013762">
    <property type="entry name" value="Integrase-like_cat_sf"/>
</dbReference>
<feature type="domain" description="Tyr recombinase" evidence="5">
    <location>
        <begin position="5"/>
        <end position="154"/>
    </location>
</feature>
<dbReference type="EMBL" id="GEZM01023872">
    <property type="protein sequence ID" value="JAV88182.1"/>
    <property type="molecule type" value="Transcribed_RNA"/>
</dbReference>
<keyword evidence="2" id="KW-0233">DNA recombination</keyword>
<protein>
    <recommendedName>
        <fullName evidence="5">Tyr recombinase domain-containing protein</fullName>
    </recommendedName>
</protein>
<accession>A0A1Y1MR64</accession>
<evidence type="ECO:0000259" key="5">
    <source>
        <dbReference type="Pfam" id="PF00589"/>
    </source>
</evidence>
<sequence>MIQIVLLIGVTGACRCDEMMKMNIGDIEDMENLILIKIPDSKTKKVRSFTIIGEMFMNIYHKYASLRPRDMQERRFFLKYQNGKCYKNVMGIHTISAVPRKVAEFLKLGNVQEYTGHCLRRTSATLLIDGGGSMESLKRHGGWRSTSVAEGYIEESIRNKKENASRILNLNETAVTETGASGNLITSSSPRSSPKSRVNTLTGSSSSLHGFNFQNATLTNCTFNITLMNKSENIS</sequence>
<feature type="signal peptide" evidence="4">
    <location>
        <begin position="1"/>
        <end position="16"/>
    </location>
</feature>